<keyword evidence="2" id="KW-1185">Reference proteome</keyword>
<dbReference type="NCBIfam" id="TIGR01549">
    <property type="entry name" value="HAD-SF-IA-v1"/>
    <property type="match status" value="1"/>
</dbReference>
<dbReference type="PANTHER" id="PTHR43434">
    <property type="entry name" value="PHOSPHOGLYCOLATE PHOSPHATASE"/>
    <property type="match status" value="1"/>
</dbReference>
<dbReference type="EMBL" id="AZGM01000038">
    <property type="protein sequence ID" value="KRM28731.1"/>
    <property type="molecule type" value="Genomic_DNA"/>
</dbReference>
<dbReference type="InterPro" id="IPR023198">
    <property type="entry name" value="PGP-like_dom2"/>
</dbReference>
<name>A0A0R1XLH2_9LACO</name>
<dbReference type="InterPro" id="IPR050155">
    <property type="entry name" value="HAD-like_hydrolase_sf"/>
</dbReference>
<dbReference type="SFLD" id="SFLDS00003">
    <property type="entry name" value="Haloacid_Dehalogenase"/>
    <property type="match status" value="1"/>
</dbReference>
<dbReference type="InterPro" id="IPR006439">
    <property type="entry name" value="HAD-SF_hydro_IA"/>
</dbReference>
<proteinExistence type="predicted"/>
<dbReference type="Proteomes" id="UP000051412">
    <property type="component" value="Unassembled WGS sequence"/>
</dbReference>
<evidence type="ECO:0000313" key="1">
    <source>
        <dbReference type="EMBL" id="KRM28731.1"/>
    </source>
</evidence>
<comment type="caution">
    <text evidence="1">The sequence shown here is derived from an EMBL/GenBank/DDBJ whole genome shotgun (WGS) entry which is preliminary data.</text>
</comment>
<dbReference type="Pfam" id="PF13419">
    <property type="entry name" value="HAD_2"/>
    <property type="match status" value="1"/>
</dbReference>
<evidence type="ECO:0000313" key="2">
    <source>
        <dbReference type="Proteomes" id="UP000051412"/>
    </source>
</evidence>
<dbReference type="InterPro" id="IPR041492">
    <property type="entry name" value="HAD_2"/>
</dbReference>
<dbReference type="SUPFAM" id="SSF56784">
    <property type="entry name" value="HAD-like"/>
    <property type="match status" value="1"/>
</dbReference>
<dbReference type="GO" id="GO:0008967">
    <property type="term" value="F:phosphoglycolate phosphatase activity"/>
    <property type="evidence" value="ECO:0007669"/>
    <property type="project" value="TreeGrafter"/>
</dbReference>
<dbReference type="SFLD" id="SFLDG01129">
    <property type="entry name" value="C1.5:_HAD__Beta-PGM__Phosphata"/>
    <property type="match status" value="1"/>
</dbReference>
<sequence length="219" mass="23870">MTVNNYIFDIDGTLIDTFAMYMPALVETLEDHGYHFPDPAKVERDLYGIAAVDALKKLGVPAEEIDTINEEWINRSYQHFDQVRVLPGIPATISQLAAKAGTKLAIVTSKTRAEYQRYFQDQYPFAENFAVVVTADDTTAHKPSPAPILKALDRLGADPTTAVYVGDMSTDLAAAHAAGIRFAGAEYGASDPEKIAAADLRLAQPRDLLTINQEGAVQL</sequence>
<dbReference type="PANTHER" id="PTHR43434:SF1">
    <property type="entry name" value="PHOSPHOGLYCOLATE PHOSPHATASE"/>
    <property type="match status" value="1"/>
</dbReference>
<accession>A0A0R1XLH2</accession>
<dbReference type="STRING" id="1423782.FD32_GL001658"/>
<organism evidence="1 2">
    <name type="scientific">Limosilactobacillus panis DSM 6035</name>
    <dbReference type="NCBI Taxonomy" id="1423782"/>
    <lineage>
        <taxon>Bacteria</taxon>
        <taxon>Bacillati</taxon>
        <taxon>Bacillota</taxon>
        <taxon>Bacilli</taxon>
        <taxon>Lactobacillales</taxon>
        <taxon>Lactobacillaceae</taxon>
        <taxon>Limosilactobacillus</taxon>
    </lineage>
</organism>
<dbReference type="PRINTS" id="PR00413">
    <property type="entry name" value="HADHALOGNASE"/>
</dbReference>
<protein>
    <submittedName>
        <fullName evidence="1">Uncharacterized protein</fullName>
    </submittedName>
</protein>
<dbReference type="GO" id="GO:0006281">
    <property type="term" value="P:DNA repair"/>
    <property type="evidence" value="ECO:0007669"/>
    <property type="project" value="TreeGrafter"/>
</dbReference>
<dbReference type="InterPro" id="IPR023214">
    <property type="entry name" value="HAD_sf"/>
</dbReference>
<dbReference type="OrthoDB" id="9792518at2"/>
<dbReference type="Gene3D" id="3.40.50.1000">
    <property type="entry name" value="HAD superfamily/HAD-like"/>
    <property type="match status" value="1"/>
</dbReference>
<gene>
    <name evidence="1" type="ORF">FD32_GL001658</name>
</gene>
<reference evidence="1 2" key="1">
    <citation type="journal article" date="2015" name="Genome Announc.">
        <title>Expanding the biotechnology potential of lactobacilli through comparative genomics of 213 strains and associated genera.</title>
        <authorList>
            <person name="Sun Z."/>
            <person name="Harris H.M."/>
            <person name="McCann A."/>
            <person name="Guo C."/>
            <person name="Argimon S."/>
            <person name="Zhang W."/>
            <person name="Yang X."/>
            <person name="Jeffery I.B."/>
            <person name="Cooney J.C."/>
            <person name="Kagawa T.F."/>
            <person name="Liu W."/>
            <person name="Song Y."/>
            <person name="Salvetti E."/>
            <person name="Wrobel A."/>
            <person name="Rasinkangas P."/>
            <person name="Parkhill J."/>
            <person name="Rea M.C."/>
            <person name="O'Sullivan O."/>
            <person name="Ritari J."/>
            <person name="Douillard F.P."/>
            <person name="Paul Ross R."/>
            <person name="Yang R."/>
            <person name="Briner A.E."/>
            <person name="Felis G.E."/>
            <person name="de Vos W.M."/>
            <person name="Barrangou R."/>
            <person name="Klaenhammer T.R."/>
            <person name="Caufield P.W."/>
            <person name="Cui Y."/>
            <person name="Zhang H."/>
            <person name="O'Toole P.W."/>
        </authorList>
    </citation>
    <scope>NUCLEOTIDE SEQUENCE [LARGE SCALE GENOMIC DNA]</scope>
    <source>
        <strain evidence="1 2">DSM 6035</strain>
    </source>
</reference>
<dbReference type="RefSeq" id="WP_047768435.1">
    <property type="nucleotide sequence ID" value="NZ_AZGM01000038.1"/>
</dbReference>
<dbReference type="Gene3D" id="1.10.150.240">
    <property type="entry name" value="Putative phosphatase, domain 2"/>
    <property type="match status" value="1"/>
</dbReference>
<dbReference type="AlphaFoldDB" id="A0A0R1XLH2"/>
<dbReference type="InterPro" id="IPR036412">
    <property type="entry name" value="HAD-like_sf"/>
</dbReference>
<dbReference type="GO" id="GO:0005829">
    <property type="term" value="C:cytosol"/>
    <property type="evidence" value="ECO:0007669"/>
    <property type="project" value="TreeGrafter"/>
</dbReference>
<dbReference type="PATRIC" id="fig|1423782.4.peg.1724"/>